<dbReference type="Gene3D" id="1.10.4030.10">
    <property type="entry name" value="Porin chaperone SurA, peptide-binding domain"/>
    <property type="match status" value="1"/>
</dbReference>
<keyword evidence="2" id="KW-1133">Transmembrane helix</keyword>
<evidence type="ECO:0000313" key="4">
    <source>
        <dbReference type="Proteomes" id="UP000033848"/>
    </source>
</evidence>
<feature type="transmembrane region" description="Helical" evidence="2">
    <location>
        <begin position="43"/>
        <end position="60"/>
    </location>
</feature>
<reference evidence="3 4" key="1">
    <citation type="journal article" date="2015" name="Nature">
        <title>rRNA introns, odd ribosomes, and small enigmatic genomes across a large radiation of phyla.</title>
        <authorList>
            <person name="Brown C.T."/>
            <person name="Hug L.A."/>
            <person name="Thomas B.C."/>
            <person name="Sharon I."/>
            <person name="Castelle C.J."/>
            <person name="Singh A."/>
            <person name="Wilkins M.J."/>
            <person name="Williams K.H."/>
            <person name="Banfield J.F."/>
        </authorList>
    </citation>
    <scope>NUCLEOTIDE SEQUENCE [LARGE SCALE GENOMIC DNA]</scope>
</reference>
<dbReference type="SUPFAM" id="SSF109998">
    <property type="entry name" value="Triger factor/SurA peptide-binding domain-like"/>
    <property type="match status" value="1"/>
</dbReference>
<dbReference type="InterPro" id="IPR050245">
    <property type="entry name" value="PrsA_foldase"/>
</dbReference>
<dbReference type="GO" id="GO:0016853">
    <property type="term" value="F:isomerase activity"/>
    <property type="evidence" value="ECO:0007669"/>
    <property type="project" value="UniProtKB-KW"/>
</dbReference>
<keyword evidence="2" id="KW-0812">Transmembrane</keyword>
<evidence type="ECO:0000256" key="2">
    <source>
        <dbReference type="SAM" id="Phobius"/>
    </source>
</evidence>
<dbReference type="PANTHER" id="PTHR47245:SF2">
    <property type="entry name" value="PEPTIDYL-PROLYL CIS-TRANS ISOMERASE HP_0175-RELATED"/>
    <property type="match status" value="1"/>
</dbReference>
<organism evidence="3 4">
    <name type="scientific">candidate division WWE3 bacterium GW2011_GWB1_42_6</name>
    <dbReference type="NCBI Taxonomy" id="1619115"/>
    <lineage>
        <taxon>Bacteria</taxon>
        <taxon>Katanobacteria</taxon>
    </lineage>
</organism>
<name>A0A0G1B0Q4_UNCKA</name>
<dbReference type="AlphaFoldDB" id="A0A0G1B0Q4"/>
<comment type="caution">
    <text evidence="3">The sequence shown here is derived from an EMBL/GenBank/DDBJ whole genome shotgun (WGS) entry which is preliminary data.</text>
</comment>
<evidence type="ECO:0000256" key="1">
    <source>
        <dbReference type="SAM" id="MobiDB-lite"/>
    </source>
</evidence>
<proteinExistence type="predicted"/>
<feature type="region of interest" description="Disordered" evidence="1">
    <location>
        <begin position="1"/>
        <end position="20"/>
    </location>
</feature>
<sequence length="230" mass="25977">MDKKEKIQSHEEEKVLTTSGNTEPVKFREATNFIGQELKKNKGLVIALLVLGLGALIYNYKSLFIAATVQGKPVYRWEVIKVLESQLGEQALNNLIEKKLIANEAASKNIVVSDDEVNIKIKTIEDGILQGGQTLDQFLVQNGMTETEFRDQVKHIALIEKLMEDKVTVTEEEITAYIEENKESFPEITDDAQGRSLVKESLKQNKLSQLYVSYIEELRTTGNVNVIVNY</sequence>
<dbReference type="EMBL" id="LCED01000005">
    <property type="protein sequence ID" value="KKS66945.1"/>
    <property type="molecule type" value="Genomic_DNA"/>
</dbReference>
<dbReference type="Pfam" id="PF13624">
    <property type="entry name" value="SurA_N_3"/>
    <property type="match status" value="1"/>
</dbReference>
<gene>
    <name evidence="3" type="ORF">UV35_C0005G0026</name>
</gene>
<dbReference type="PANTHER" id="PTHR47245">
    <property type="entry name" value="PEPTIDYLPROLYL ISOMERASE"/>
    <property type="match status" value="1"/>
</dbReference>
<keyword evidence="2" id="KW-0472">Membrane</keyword>
<feature type="compositionally biased region" description="Basic and acidic residues" evidence="1">
    <location>
        <begin position="1"/>
        <end position="15"/>
    </location>
</feature>
<evidence type="ECO:0000313" key="3">
    <source>
        <dbReference type="EMBL" id="KKS66945.1"/>
    </source>
</evidence>
<protein>
    <submittedName>
        <fullName evidence="3">Parvulin-like protein peptidyl-prolyl isomerase</fullName>
    </submittedName>
</protein>
<accession>A0A0G1B0Q4</accession>
<dbReference type="InterPro" id="IPR027304">
    <property type="entry name" value="Trigger_fact/SurA_dom_sf"/>
</dbReference>
<keyword evidence="3" id="KW-0413">Isomerase</keyword>
<dbReference type="Proteomes" id="UP000033848">
    <property type="component" value="Unassembled WGS sequence"/>
</dbReference>